<protein>
    <submittedName>
        <fullName evidence="1">Uncharacterized protein</fullName>
    </submittedName>
</protein>
<reference evidence="1" key="1">
    <citation type="journal article" date="2020" name="Nature">
        <title>Giant virus diversity and host interactions through global metagenomics.</title>
        <authorList>
            <person name="Schulz F."/>
            <person name="Roux S."/>
            <person name="Paez-Espino D."/>
            <person name="Jungbluth S."/>
            <person name="Walsh D.A."/>
            <person name="Denef V.J."/>
            <person name="McMahon K.D."/>
            <person name="Konstantinidis K.T."/>
            <person name="Eloe-Fadrosh E.A."/>
            <person name="Kyrpides N.C."/>
            <person name="Woyke T."/>
        </authorList>
    </citation>
    <scope>NUCLEOTIDE SEQUENCE</scope>
    <source>
        <strain evidence="1">GVMAG-M-3300020192-26</strain>
    </source>
</reference>
<proteinExistence type="predicted"/>
<name>A0A6C0C9U0_9ZZZZ</name>
<organism evidence="1">
    <name type="scientific">viral metagenome</name>
    <dbReference type="NCBI Taxonomy" id="1070528"/>
    <lineage>
        <taxon>unclassified sequences</taxon>
        <taxon>metagenomes</taxon>
        <taxon>organismal metagenomes</taxon>
    </lineage>
</organism>
<sequence>MIYLKLHAMLLPRIAVVRRFAFIIQRSIESYMQRCCQELLLVKDLHLLFNDLLKVTYIILLPRFDILHSSFNDPFKVTCNIAANNQY</sequence>
<evidence type="ECO:0000313" key="1">
    <source>
        <dbReference type="EMBL" id="QHT01093.1"/>
    </source>
</evidence>
<dbReference type="AlphaFoldDB" id="A0A6C0C9U0"/>
<accession>A0A6C0C9U0</accession>
<dbReference type="EMBL" id="MN739363">
    <property type="protein sequence ID" value="QHT01093.1"/>
    <property type="molecule type" value="Genomic_DNA"/>
</dbReference>